<dbReference type="InterPro" id="IPR020806">
    <property type="entry name" value="PKS_PP-bd"/>
</dbReference>
<dbReference type="Proteomes" id="UP000067626">
    <property type="component" value="Chromosome"/>
</dbReference>
<dbReference type="InterPro" id="IPR050091">
    <property type="entry name" value="PKS_NRPS_Biosynth_Enz"/>
</dbReference>
<gene>
    <name evidence="7" type="ORF">CMC5_055710</name>
</gene>
<evidence type="ECO:0000256" key="4">
    <source>
        <dbReference type="ARBA" id="ARBA00054155"/>
    </source>
</evidence>
<dbReference type="CDD" id="cd00833">
    <property type="entry name" value="PKS"/>
    <property type="match status" value="1"/>
</dbReference>
<dbReference type="EMBL" id="CP012159">
    <property type="protein sequence ID" value="AKT41371.1"/>
    <property type="molecule type" value="Genomic_DNA"/>
</dbReference>
<dbReference type="GO" id="GO:0071770">
    <property type="term" value="P:DIM/DIP cell wall layer assembly"/>
    <property type="evidence" value="ECO:0007669"/>
    <property type="project" value="TreeGrafter"/>
</dbReference>
<sequence>MLESSRLPESIEKWLVRRLSELRGLDVSAIDVRVPFSRYGLESIGAAKLVDDLSAALGRRLSPTLTWEHPSIEALARHLSGASTAPAPRVAQALRPQAEEPIAIVGMACRVPGAAEPEAFWGLLSGGVDAVSRAPSERWPPEARHAPVGTTAVDPRQGGFLDHVDGFEPLFFGISPREAAEMDPQQRLVLELSWEALEDAGIPARRLQGSMTGVFVGVAWADYATLQYRSGRVFDQHTVPGFHHSIVANRVSYVFGLEGPSMAVDTACSSSLVAVHLACESLRRGESTLAIAGGVNLNLVEDSAIGVGKLGALSPDGRCFSFDARANGYVRGEGAGVVVLKPLSRALADGDAIHALILGGAVNSDGASNGLTAPNPRAQENVLRLACARAGVAPVEIDYVEAHGTGTPLGDTIEASALGAVLGRGRSPERPLLLGSVKTNIGHLEAAAGIVSLIKVALGLRQRLIPPSLNYAEPNPLVPFEALRLQVVQQLTPWPLRERPARAGVSAFGFGGTNCHLVLEAWAPGGDEEAPSSPEVMSTAAGQALPVVEGAPRQAPPVVFVFSGQGSQWPGMGRALLRDEPVFRTTFAACDRVVQQLMGFSLIDQLLADERSSRLEEAEVACPAIVAFQIALAALWRAWGVEPVAVVGHSSGEIAAAQVASALDLEDAMRVTCMHGRLLARIRGQGALGVVALSWDEAGEAIRAHRGLLSRAIHASPGEVVLAGDPGALDEVFAALEQRRIFCRRIQMDSAPHSPQIDPLRGELLDALRAVHPHPAAIPMFSSVTGAKIEGERLDALHWTKNLGEPVRFAEAIQAMDPSGAVFLEISPHPLVGRAIAANLEASGRTCAVLRSLRRGEVDERAALRSSLEQLMALSQPVSRRAAAQIPGGAGPRFHPGGWHALPEDAEAFDEDDPRILPLSAKSREALVALARAHRRALEGDEASDGALPSLGDVVYTAGVRREHHAHRLAAVGACRDDLRASLDTFLRNEPTASTGRGRALEGPLPVVLVFPGQGSQWLGMGRELLRHEPSFRAAIEVCDRAIHREAGWSLLDELWADAPRSGLDRINIVQPALFALQVALAALWRAWGILPDAVIGHSMGEVAAAHVAGALSLVDATRIICRRSALLRRLSGRGAMALVELGLAQARDALGPHADRIAVAVSNSPRSTALAGEPEALEQVLSTLTQAGVFVRRINVDVASHSPQMDALLPDLRAALAPITPFAVRIPMRSTVTGEECTGSDLDGDYWARNLRAPVLFHQAIARTLARGPALFIEVSPHPVLVPAMEEALQEGPRGGVVVGSLRRGQGARQSLLESLGALYAAGHPVDFSRLYRAGGRVVRLPSYPFQRQRYWFDLDAGRALGVGGQPDVRLRDHIEGAPAAERQRLVEEAIGAHISHVLRLSPEAIDVTEPLRTLGVDSLIAMEVRNRILTELRVELFVSRVLLADGIRQLAREVLDRMQLPEATAVDAATTLRTMEEGEL</sequence>
<reference evidence="7 8" key="1">
    <citation type="submission" date="2015-07" db="EMBL/GenBank/DDBJ databases">
        <title>Genome analysis of myxobacterium Chondromyces crocatus Cm c5 reveals a high potential for natural compound synthesis and the genetic basis for the loss of fruiting body formation.</title>
        <authorList>
            <person name="Zaburannyi N."/>
            <person name="Bunk B."/>
            <person name="Maier J."/>
            <person name="Overmann J."/>
            <person name="Mueller R."/>
        </authorList>
    </citation>
    <scope>NUCLEOTIDE SEQUENCE [LARGE SCALE GENOMIC DNA]</scope>
    <source>
        <strain evidence="7 8">Cm c5</strain>
    </source>
</reference>
<keyword evidence="1" id="KW-0596">Phosphopantetheine</keyword>
<dbReference type="PROSITE" id="PS00606">
    <property type="entry name" value="KS3_1"/>
    <property type="match status" value="1"/>
</dbReference>
<keyword evidence="2" id="KW-0597">Phosphoprotein</keyword>
<dbReference type="Pfam" id="PF16197">
    <property type="entry name" value="KAsynt_C_assoc"/>
    <property type="match status" value="1"/>
</dbReference>
<dbReference type="PROSITE" id="PS50075">
    <property type="entry name" value="CARRIER"/>
    <property type="match status" value="2"/>
</dbReference>
<evidence type="ECO:0000259" key="6">
    <source>
        <dbReference type="PROSITE" id="PS52004"/>
    </source>
</evidence>
<dbReference type="SMART" id="SM00823">
    <property type="entry name" value="PKS_PP"/>
    <property type="match status" value="2"/>
</dbReference>
<dbReference type="OrthoDB" id="5476655at2"/>
<evidence type="ECO:0000256" key="3">
    <source>
        <dbReference type="ARBA" id="ARBA00022679"/>
    </source>
</evidence>
<dbReference type="InterPro" id="IPR016036">
    <property type="entry name" value="Malonyl_transacylase_ACP-bd"/>
</dbReference>
<dbReference type="GO" id="GO:0005886">
    <property type="term" value="C:plasma membrane"/>
    <property type="evidence" value="ECO:0007669"/>
    <property type="project" value="TreeGrafter"/>
</dbReference>
<dbReference type="SUPFAM" id="SSF55048">
    <property type="entry name" value="Probable ACP-binding domain of malonyl-CoA ACP transacylase"/>
    <property type="match status" value="2"/>
</dbReference>
<dbReference type="Gene3D" id="3.40.47.10">
    <property type="match status" value="1"/>
</dbReference>
<dbReference type="SUPFAM" id="SSF53901">
    <property type="entry name" value="Thiolase-like"/>
    <property type="match status" value="1"/>
</dbReference>
<dbReference type="GO" id="GO:0006633">
    <property type="term" value="P:fatty acid biosynthetic process"/>
    <property type="evidence" value="ECO:0007669"/>
    <property type="project" value="InterPro"/>
</dbReference>
<dbReference type="InterPro" id="IPR020841">
    <property type="entry name" value="PKS_Beta-ketoAc_synthase_dom"/>
</dbReference>
<dbReference type="SMART" id="SM01294">
    <property type="entry name" value="PKS_PP_betabranch"/>
    <property type="match status" value="1"/>
</dbReference>
<organism evidence="7 8">
    <name type="scientific">Chondromyces crocatus</name>
    <dbReference type="NCBI Taxonomy" id="52"/>
    <lineage>
        <taxon>Bacteria</taxon>
        <taxon>Pseudomonadati</taxon>
        <taxon>Myxococcota</taxon>
        <taxon>Polyangia</taxon>
        <taxon>Polyangiales</taxon>
        <taxon>Polyangiaceae</taxon>
        <taxon>Chondromyces</taxon>
    </lineage>
</organism>
<protein>
    <submittedName>
        <fullName evidence="7">Polyketide synthase</fullName>
    </submittedName>
</protein>
<dbReference type="PANTHER" id="PTHR43775">
    <property type="entry name" value="FATTY ACID SYNTHASE"/>
    <property type="match status" value="1"/>
</dbReference>
<comment type="function">
    <text evidence="4">Involved in production of the polyketide antibiotic thailandamide.</text>
</comment>
<dbReference type="InterPro" id="IPR036736">
    <property type="entry name" value="ACP-like_sf"/>
</dbReference>
<dbReference type="GO" id="GO:0031177">
    <property type="term" value="F:phosphopantetheine binding"/>
    <property type="evidence" value="ECO:0007669"/>
    <property type="project" value="InterPro"/>
</dbReference>
<dbReference type="PROSITE" id="PS00012">
    <property type="entry name" value="PHOSPHOPANTETHEINE"/>
    <property type="match status" value="2"/>
</dbReference>
<feature type="domain" description="Carrier" evidence="5">
    <location>
        <begin position="1383"/>
        <end position="1460"/>
    </location>
</feature>
<dbReference type="InterPro" id="IPR014043">
    <property type="entry name" value="Acyl_transferase_dom"/>
</dbReference>
<dbReference type="PATRIC" id="fig|52.7.peg.6137"/>
<dbReference type="SMART" id="SM00825">
    <property type="entry name" value="PKS_KS"/>
    <property type="match status" value="1"/>
</dbReference>
<dbReference type="GO" id="GO:0004312">
    <property type="term" value="F:fatty acid synthase activity"/>
    <property type="evidence" value="ECO:0007669"/>
    <property type="project" value="TreeGrafter"/>
</dbReference>
<feature type="domain" description="Carrier" evidence="5">
    <location>
        <begin position="6"/>
        <end position="83"/>
    </location>
</feature>
<dbReference type="GO" id="GO:0004315">
    <property type="term" value="F:3-oxoacyl-[acyl-carrier-protein] synthase activity"/>
    <property type="evidence" value="ECO:0007669"/>
    <property type="project" value="InterPro"/>
</dbReference>
<keyword evidence="8" id="KW-1185">Reference proteome</keyword>
<dbReference type="InterPro" id="IPR032821">
    <property type="entry name" value="PKS_assoc"/>
</dbReference>
<dbReference type="Pfam" id="PF00698">
    <property type="entry name" value="Acyl_transf_1"/>
    <property type="match status" value="2"/>
</dbReference>
<dbReference type="InterPro" id="IPR014030">
    <property type="entry name" value="Ketoacyl_synth_N"/>
</dbReference>
<accession>A0A0K1EKH8</accession>
<dbReference type="Pfam" id="PF00550">
    <property type="entry name" value="PP-binding"/>
    <property type="match status" value="2"/>
</dbReference>
<dbReference type="PROSITE" id="PS52004">
    <property type="entry name" value="KS3_2"/>
    <property type="match status" value="1"/>
</dbReference>
<name>A0A0K1EKH8_CHOCO</name>
<dbReference type="FunFam" id="3.40.366.10:FF:000002">
    <property type="entry name" value="Probable polyketide synthase 2"/>
    <property type="match status" value="1"/>
</dbReference>
<dbReference type="Pfam" id="PF22621">
    <property type="entry name" value="CurL-like_PKS_C"/>
    <property type="match status" value="1"/>
</dbReference>
<dbReference type="KEGG" id="ccro:CMC5_055710"/>
<dbReference type="InterPro" id="IPR006162">
    <property type="entry name" value="Ppantetheine_attach_site"/>
</dbReference>
<evidence type="ECO:0000256" key="2">
    <source>
        <dbReference type="ARBA" id="ARBA00022553"/>
    </source>
</evidence>
<dbReference type="Gene3D" id="3.30.70.3290">
    <property type="match status" value="1"/>
</dbReference>
<dbReference type="Gene3D" id="3.40.366.10">
    <property type="entry name" value="Malonyl-Coenzyme A Acyl Carrier Protein, domain 2"/>
    <property type="match status" value="2"/>
</dbReference>
<feature type="domain" description="Ketosynthase family 3 (KS3)" evidence="6">
    <location>
        <begin position="99"/>
        <end position="521"/>
    </location>
</feature>
<dbReference type="SMART" id="SM00827">
    <property type="entry name" value="PKS_AT"/>
    <property type="match status" value="2"/>
</dbReference>
<dbReference type="GO" id="GO:0005737">
    <property type="term" value="C:cytoplasm"/>
    <property type="evidence" value="ECO:0007669"/>
    <property type="project" value="TreeGrafter"/>
</dbReference>
<evidence type="ECO:0000313" key="7">
    <source>
        <dbReference type="EMBL" id="AKT41371.1"/>
    </source>
</evidence>
<dbReference type="Pfam" id="PF02801">
    <property type="entry name" value="Ketoacyl-synt_C"/>
    <property type="match status" value="1"/>
</dbReference>
<dbReference type="SUPFAM" id="SSF47336">
    <property type="entry name" value="ACP-like"/>
    <property type="match status" value="2"/>
</dbReference>
<dbReference type="InterPro" id="IPR014031">
    <property type="entry name" value="Ketoacyl_synth_C"/>
</dbReference>
<dbReference type="InterPro" id="IPR009081">
    <property type="entry name" value="PP-bd_ACP"/>
</dbReference>
<proteinExistence type="predicted"/>
<dbReference type="FunFam" id="3.40.47.10:FF:000019">
    <property type="entry name" value="Polyketide synthase type I"/>
    <property type="match status" value="1"/>
</dbReference>
<dbReference type="InterPro" id="IPR016039">
    <property type="entry name" value="Thiolase-like"/>
</dbReference>
<dbReference type="STRING" id="52.CMC5_055710"/>
<evidence type="ECO:0000313" key="8">
    <source>
        <dbReference type="Proteomes" id="UP000067626"/>
    </source>
</evidence>
<keyword evidence="3" id="KW-0808">Transferase</keyword>
<dbReference type="InterPro" id="IPR018201">
    <property type="entry name" value="Ketoacyl_synth_AS"/>
</dbReference>
<evidence type="ECO:0000256" key="1">
    <source>
        <dbReference type="ARBA" id="ARBA00022450"/>
    </source>
</evidence>
<dbReference type="PANTHER" id="PTHR43775:SF37">
    <property type="entry name" value="SI:DKEY-61P9.11"/>
    <property type="match status" value="1"/>
</dbReference>
<dbReference type="Pfam" id="PF00109">
    <property type="entry name" value="ketoacyl-synt"/>
    <property type="match status" value="1"/>
</dbReference>
<dbReference type="InterPro" id="IPR016035">
    <property type="entry name" value="Acyl_Trfase/lysoPLipase"/>
</dbReference>
<dbReference type="SUPFAM" id="SSF52151">
    <property type="entry name" value="FabD/lysophospholipase-like"/>
    <property type="match status" value="2"/>
</dbReference>
<evidence type="ECO:0000259" key="5">
    <source>
        <dbReference type="PROSITE" id="PS50075"/>
    </source>
</evidence>
<dbReference type="Gene3D" id="1.10.1200.10">
    <property type="entry name" value="ACP-like"/>
    <property type="match status" value="2"/>
</dbReference>
<dbReference type="InterPro" id="IPR001227">
    <property type="entry name" value="Ac_transferase_dom_sf"/>
</dbReference>